<proteinExistence type="predicted"/>
<sequence>MIDYKKIGIKHFKCSKFKEAIFYFSLAYEKTQDKNLLFLIQICSLGEKNAEEAKLLFDYFMDKLRAGEDDEGMDEILKILESRLASDEYFEEQDAISYEDFKKAVYKDGSFKKVFENIMFSTKVMISNKDDFLEFLGNLIKNDFIEISINYLESAAVMFGGDERIDQLFKEIQKRQNDENISRK</sequence>
<evidence type="ECO:0000313" key="1">
    <source>
        <dbReference type="EMBL" id="ALF48361.1"/>
    </source>
</evidence>
<evidence type="ECO:0008006" key="3">
    <source>
        <dbReference type="Google" id="ProtNLM"/>
    </source>
</evidence>
<organism evidence="1 2">
    <name type="scientific">Campylobacter concisus</name>
    <dbReference type="NCBI Taxonomy" id="199"/>
    <lineage>
        <taxon>Bacteria</taxon>
        <taxon>Pseudomonadati</taxon>
        <taxon>Campylobacterota</taxon>
        <taxon>Epsilonproteobacteria</taxon>
        <taxon>Campylobacterales</taxon>
        <taxon>Campylobacteraceae</taxon>
        <taxon>Campylobacter</taxon>
    </lineage>
</organism>
<evidence type="ECO:0000313" key="2">
    <source>
        <dbReference type="Proteomes" id="UP000066049"/>
    </source>
</evidence>
<dbReference type="AlphaFoldDB" id="A0A0M4TCT1"/>
<dbReference type="GeneID" id="28663402"/>
<protein>
    <recommendedName>
        <fullName evidence="3">Histidine kinase</fullName>
    </recommendedName>
</protein>
<gene>
    <name evidence="1" type="ORF">CCON33237_1721</name>
</gene>
<accession>A0A0M4TCT1</accession>
<dbReference type="KEGG" id="ccoc:CCON33237_1721"/>
<dbReference type="RefSeq" id="WP_054197268.1">
    <property type="nucleotide sequence ID" value="NZ_CABMKQ010000033.1"/>
</dbReference>
<dbReference type="PATRIC" id="fig|199.248.peg.1774"/>
<reference evidence="2" key="1">
    <citation type="submission" date="2015-08" db="EMBL/GenBank/DDBJ databases">
        <title>Comparative genomics of the Campylobacter concisus group.</title>
        <authorList>
            <person name="Miller W.G."/>
            <person name="Yee E."/>
            <person name="Chapman M.H."/>
            <person name="Huynh S."/>
            <person name="Bono J.L."/>
            <person name="On S.L.W."/>
            <person name="St Leger J."/>
            <person name="Foster G."/>
            <person name="Parker C.T."/>
        </authorList>
    </citation>
    <scope>NUCLEOTIDE SEQUENCE [LARGE SCALE GENOMIC DNA]</scope>
    <source>
        <strain evidence="2">ATCC 33237</strain>
    </source>
</reference>
<dbReference type="Proteomes" id="UP000066049">
    <property type="component" value="Chromosome"/>
</dbReference>
<dbReference type="EMBL" id="CP012541">
    <property type="protein sequence ID" value="ALF48361.1"/>
    <property type="molecule type" value="Genomic_DNA"/>
</dbReference>
<name>A0A0M4TCT1_9BACT</name>